<comment type="function">
    <text evidence="5">Responsible for synthesis of pseudouridine from uracil-55 in the psi GC loop of transfer RNAs.</text>
</comment>
<gene>
    <name evidence="5" type="primary">truB</name>
    <name evidence="9" type="ORF">SAMN02745664_1167</name>
</gene>
<dbReference type="PANTHER" id="PTHR13767">
    <property type="entry name" value="TRNA-PSEUDOURIDINE SYNTHASE"/>
    <property type="match status" value="1"/>
</dbReference>
<evidence type="ECO:0000259" key="7">
    <source>
        <dbReference type="Pfam" id="PF09157"/>
    </source>
</evidence>
<evidence type="ECO:0000259" key="6">
    <source>
        <dbReference type="Pfam" id="PF01509"/>
    </source>
</evidence>
<feature type="domain" description="tRNA pseudouridine synthase II TruB subfamily 1 C-terminal" evidence="7">
    <location>
        <begin position="243"/>
        <end position="307"/>
    </location>
</feature>
<dbReference type="EC" id="5.4.99.25" evidence="5"/>
<evidence type="ECO:0000313" key="10">
    <source>
        <dbReference type="Proteomes" id="UP000187495"/>
    </source>
</evidence>
<evidence type="ECO:0000256" key="2">
    <source>
        <dbReference type="ARBA" id="ARBA00005642"/>
    </source>
</evidence>
<dbReference type="InterPro" id="IPR032819">
    <property type="entry name" value="TruB_C"/>
</dbReference>
<dbReference type="GO" id="GO:0003723">
    <property type="term" value="F:RNA binding"/>
    <property type="evidence" value="ECO:0007669"/>
    <property type="project" value="InterPro"/>
</dbReference>
<dbReference type="Gene3D" id="3.30.2350.10">
    <property type="entry name" value="Pseudouridine synthase"/>
    <property type="match status" value="1"/>
</dbReference>
<evidence type="ECO:0000256" key="3">
    <source>
        <dbReference type="ARBA" id="ARBA00022694"/>
    </source>
</evidence>
<dbReference type="NCBIfam" id="TIGR00431">
    <property type="entry name" value="TruB"/>
    <property type="match status" value="1"/>
</dbReference>
<dbReference type="Pfam" id="PF16198">
    <property type="entry name" value="TruB_C_2"/>
    <property type="match status" value="1"/>
</dbReference>
<name>A0A1N7FQW4_9GAMM</name>
<dbReference type="InterPro" id="IPR002501">
    <property type="entry name" value="PsdUridine_synth_N"/>
</dbReference>
<dbReference type="STRING" id="34061.B0189_00260"/>
<dbReference type="InterPro" id="IPR014780">
    <property type="entry name" value="tRNA_psdUridine_synth_TruB"/>
</dbReference>
<feature type="active site" description="Nucleophile" evidence="5">
    <location>
        <position position="48"/>
    </location>
</feature>
<dbReference type="CDD" id="cd02573">
    <property type="entry name" value="PseudoU_synth_EcTruB"/>
    <property type="match status" value="1"/>
</dbReference>
<accession>A0A1N7FQW4</accession>
<organism evidence="9 10">
    <name type="scientific">Moraxella cuniculi DSM 21768</name>
    <dbReference type="NCBI Taxonomy" id="1122245"/>
    <lineage>
        <taxon>Bacteria</taxon>
        <taxon>Pseudomonadati</taxon>
        <taxon>Pseudomonadota</taxon>
        <taxon>Gammaproteobacteria</taxon>
        <taxon>Moraxellales</taxon>
        <taxon>Moraxellaceae</taxon>
        <taxon>Moraxella</taxon>
    </lineage>
</organism>
<dbReference type="InterPro" id="IPR015240">
    <property type="entry name" value="tRNA_sdUridine_synth_fam1_C"/>
</dbReference>
<evidence type="ECO:0000313" key="9">
    <source>
        <dbReference type="EMBL" id="SIS02733.1"/>
    </source>
</evidence>
<dbReference type="AlphaFoldDB" id="A0A1N7FQW4"/>
<dbReference type="Pfam" id="PF01509">
    <property type="entry name" value="TruB_N"/>
    <property type="match status" value="1"/>
</dbReference>
<dbReference type="SUPFAM" id="SSF55120">
    <property type="entry name" value="Pseudouridine synthase"/>
    <property type="match status" value="1"/>
</dbReference>
<dbReference type="Gene3D" id="2.30.130.10">
    <property type="entry name" value="PUA domain"/>
    <property type="match status" value="1"/>
</dbReference>
<dbReference type="PANTHER" id="PTHR13767:SF2">
    <property type="entry name" value="PSEUDOURIDYLATE SYNTHASE TRUB1"/>
    <property type="match status" value="1"/>
</dbReference>
<dbReference type="GO" id="GO:0031119">
    <property type="term" value="P:tRNA pseudouridine synthesis"/>
    <property type="evidence" value="ECO:0007669"/>
    <property type="project" value="UniProtKB-UniRule"/>
</dbReference>
<comment type="catalytic activity">
    <reaction evidence="1 5">
        <text>uridine(55) in tRNA = pseudouridine(55) in tRNA</text>
        <dbReference type="Rhea" id="RHEA:42532"/>
        <dbReference type="Rhea" id="RHEA-COMP:10101"/>
        <dbReference type="Rhea" id="RHEA-COMP:10102"/>
        <dbReference type="ChEBI" id="CHEBI:65314"/>
        <dbReference type="ChEBI" id="CHEBI:65315"/>
        <dbReference type="EC" id="5.4.99.25"/>
    </reaction>
</comment>
<evidence type="ECO:0000259" key="8">
    <source>
        <dbReference type="Pfam" id="PF16198"/>
    </source>
</evidence>
<sequence>MQKTVISGVLLLDKPADISSHTALFRAKHLFKSDSQDSKKAGHTGTLDPMATGLLPLCFGEATKFAQYGLDANKGYTATIRLGEQTDTGDMQGVVIATAAVPAIDQTMLDELSLAMIGEQWQIPPMYSALKKDGKKLYEYAREGIQLQREPRRIVIHQLQLRRIDERTLALSVLCSKGSYVRVLAEDIAGRLGTLGHLIGLRRTQTGGFMLAEAVDFAALEAMDMPKRLLQLLPVDVLVAHLPILTVDADESQRLKIGQRLNVAKRAAALFTEQAEPSCMVRLYADGAFVGLGELAITGRLQPKKMLA</sequence>
<dbReference type="EMBL" id="FTNU01000016">
    <property type="protein sequence ID" value="SIS02733.1"/>
    <property type="molecule type" value="Genomic_DNA"/>
</dbReference>
<proteinExistence type="inferred from homology"/>
<reference evidence="10" key="1">
    <citation type="submission" date="2017-01" db="EMBL/GenBank/DDBJ databases">
        <authorList>
            <person name="Varghese N."/>
            <person name="Submissions S."/>
        </authorList>
    </citation>
    <scope>NUCLEOTIDE SEQUENCE [LARGE SCALE GENOMIC DNA]</scope>
    <source>
        <strain evidence="10">DSM 21768</strain>
    </source>
</reference>
<dbReference type="InterPro" id="IPR036974">
    <property type="entry name" value="PUA_sf"/>
</dbReference>
<feature type="domain" description="Pseudouridine synthase II N-terminal" evidence="6">
    <location>
        <begin position="38"/>
        <end position="181"/>
    </location>
</feature>
<dbReference type="Proteomes" id="UP000187495">
    <property type="component" value="Unassembled WGS sequence"/>
</dbReference>
<dbReference type="Pfam" id="PF09157">
    <property type="entry name" value="TruB-C_2"/>
    <property type="match status" value="1"/>
</dbReference>
<dbReference type="GO" id="GO:1990481">
    <property type="term" value="P:mRNA pseudouridine synthesis"/>
    <property type="evidence" value="ECO:0007669"/>
    <property type="project" value="TreeGrafter"/>
</dbReference>
<dbReference type="CDD" id="cd21152">
    <property type="entry name" value="PUA_TruB_bacterial"/>
    <property type="match status" value="1"/>
</dbReference>
<keyword evidence="3 5" id="KW-0819">tRNA processing</keyword>
<evidence type="ECO:0000256" key="5">
    <source>
        <dbReference type="HAMAP-Rule" id="MF_01080"/>
    </source>
</evidence>
<comment type="similarity">
    <text evidence="2 5">Belongs to the pseudouridine synthase TruB family. Type 1 subfamily.</text>
</comment>
<dbReference type="GO" id="GO:0160148">
    <property type="term" value="F:tRNA pseudouridine(55) synthase activity"/>
    <property type="evidence" value="ECO:0007669"/>
    <property type="project" value="UniProtKB-EC"/>
</dbReference>
<dbReference type="InterPro" id="IPR020103">
    <property type="entry name" value="PsdUridine_synth_cat_dom_sf"/>
</dbReference>
<feature type="domain" description="tRNA pseudouridylate synthase B C-terminal" evidence="8">
    <location>
        <begin position="182"/>
        <end position="225"/>
    </location>
</feature>
<keyword evidence="4 5" id="KW-0413">Isomerase</keyword>
<dbReference type="HAMAP" id="MF_01080">
    <property type="entry name" value="TruB_bact"/>
    <property type="match status" value="1"/>
</dbReference>
<protein>
    <recommendedName>
        <fullName evidence="5">tRNA pseudouridine synthase B</fullName>
        <ecNumber evidence="5">5.4.99.25</ecNumber>
    </recommendedName>
    <alternativeName>
        <fullName evidence="5">tRNA pseudouridine(55) synthase</fullName>
        <shortName evidence="5">Psi55 synthase</shortName>
    </alternativeName>
    <alternativeName>
        <fullName evidence="5">tRNA pseudouridylate synthase</fullName>
    </alternativeName>
    <alternativeName>
        <fullName evidence="5">tRNA-uridine isomerase</fullName>
    </alternativeName>
</protein>
<keyword evidence="10" id="KW-1185">Reference proteome</keyword>
<dbReference type="RefSeq" id="WP_076555840.1">
    <property type="nucleotide sequence ID" value="NZ_FTNU01000016.1"/>
</dbReference>
<evidence type="ECO:0000256" key="4">
    <source>
        <dbReference type="ARBA" id="ARBA00023235"/>
    </source>
</evidence>
<evidence type="ECO:0000256" key="1">
    <source>
        <dbReference type="ARBA" id="ARBA00000385"/>
    </source>
</evidence>